<dbReference type="FunFam" id="2.60.40.10:FF:000129">
    <property type="entry name" value="CLUMA_CG018772, isoform A"/>
    <property type="match status" value="1"/>
</dbReference>
<dbReference type="Pfam" id="PF07679">
    <property type="entry name" value="I-set"/>
    <property type="match status" value="1"/>
</dbReference>
<gene>
    <name evidence="3" type="ORF">OTU49_005885</name>
</gene>
<dbReference type="InterPro" id="IPR013098">
    <property type="entry name" value="Ig_I-set"/>
</dbReference>
<protein>
    <recommendedName>
        <fullName evidence="2">Ig-like domain-containing protein</fullName>
    </recommendedName>
</protein>
<reference evidence="3 4" key="1">
    <citation type="journal article" date="2024" name="BMC Genomics">
        <title>Genome assembly of redclaw crayfish (Cherax quadricarinatus) provides insights into its immune adaptation and hypoxia tolerance.</title>
        <authorList>
            <person name="Liu Z."/>
            <person name="Zheng J."/>
            <person name="Li H."/>
            <person name="Fang K."/>
            <person name="Wang S."/>
            <person name="He J."/>
            <person name="Zhou D."/>
            <person name="Weng S."/>
            <person name="Chi M."/>
            <person name="Gu Z."/>
            <person name="He J."/>
            <person name="Li F."/>
            <person name="Wang M."/>
        </authorList>
    </citation>
    <scope>NUCLEOTIDE SEQUENCE [LARGE SCALE GENOMIC DNA]</scope>
    <source>
        <strain evidence="3">ZL_2023a</strain>
    </source>
</reference>
<evidence type="ECO:0000313" key="3">
    <source>
        <dbReference type="EMBL" id="KAK8752503.1"/>
    </source>
</evidence>
<dbReference type="PANTHER" id="PTHR23279:SF46">
    <property type="entry name" value="DEFECTIVE PROBOSCIS EXTENSION RESPONSE 10, ISOFORM A-RELATED"/>
    <property type="match status" value="1"/>
</dbReference>
<dbReference type="AlphaFoldDB" id="A0AAW0Y6N2"/>
<dbReference type="PROSITE" id="PS50835">
    <property type="entry name" value="IG_LIKE"/>
    <property type="match status" value="1"/>
</dbReference>
<name>A0AAW0Y6N2_CHEQU</name>
<dbReference type="InterPro" id="IPR013106">
    <property type="entry name" value="Ig_V-set"/>
</dbReference>
<feature type="chain" id="PRO_5043609446" description="Ig-like domain-containing protein" evidence="1">
    <location>
        <begin position="20"/>
        <end position="119"/>
    </location>
</feature>
<feature type="signal peptide" evidence="1">
    <location>
        <begin position="1"/>
        <end position="19"/>
    </location>
</feature>
<dbReference type="SUPFAM" id="SSF48726">
    <property type="entry name" value="Immunoglobulin"/>
    <property type="match status" value="1"/>
</dbReference>
<evidence type="ECO:0000259" key="2">
    <source>
        <dbReference type="PROSITE" id="PS50835"/>
    </source>
</evidence>
<keyword evidence="4" id="KW-1185">Reference proteome</keyword>
<dbReference type="EMBL" id="JARKIK010000004">
    <property type="protein sequence ID" value="KAK8752503.1"/>
    <property type="molecule type" value="Genomic_DNA"/>
</dbReference>
<dbReference type="GO" id="GO:0032589">
    <property type="term" value="C:neuron projection membrane"/>
    <property type="evidence" value="ECO:0007669"/>
    <property type="project" value="TreeGrafter"/>
</dbReference>
<dbReference type="SMART" id="SM00406">
    <property type="entry name" value="IGv"/>
    <property type="match status" value="1"/>
</dbReference>
<dbReference type="PANTHER" id="PTHR23279">
    <property type="entry name" value="DEFECTIVE PROBOSCIS EXTENSION RESPONSE DPR -RELATED"/>
    <property type="match status" value="1"/>
</dbReference>
<comment type="caution">
    <text evidence="3">The sequence shown here is derived from an EMBL/GenBank/DDBJ whole genome shotgun (WGS) entry which is preliminary data.</text>
</comment>
<dbReference type="InterPro" id="IPR013783">
    <property type="entry name" value="Ig-like_fold"/>
</dbReference>
<dbReference type="InterPro" id="IPR036179">
    <property type="entry name" value="Ig-like_dom_sf"/>
</dbReference>
<evidence type="ECO:0000256" key="1">
    <source>
        <dbReference type="SAM" id="SignalP"/>
    </source>
</evidence>
<dbReference type="InterPro" id="IPR007110">
    <property type="entry name" value="Ig-like_dom"/>
</dbReference>
<dbReference type="GO" id="GO:0050808">
    <property type="term" value="P:synapse organization"/>
    <property type="evidence" value="ECO:0007669"/>
    <property type="project" value="TreeGrafter"/>
</dbReference>
<feature type="non-terminal residue" evidence="3">
    <location>
        <position position="119"/>
    </location>
</feature>
<dbReference type="InterPro" id="IPR037448">
    <property type="entry name" value="Zig-8"/>
</dbReference>
<evidence type="ECO:0000313" key="4">
    <source>
        <dbReference type="Proteomes" id="UP001445076"/>
    </source>
</evidence>
<dbReference type="Gene3D" id="2.60.40.10">
    <property type="entry name" value="Immunoglobulins"/>
    <property type="match status" value="1"/>
</dbReference>
<keyword evidence="1" id="KW-0732">Signal</keyword>
<organism evidence="3 4">
    <name type="scientific">Cherax quadricarinatus</name>
    <name type="common">Australian red claw crayfish</name>
    <dbReference type="NCBI Taxonomy" id="27406"/>
    <lineage>
        <taxon>Eukaryota</taxon>
        <taxon>Metazoa</taxon>
        <taxon>Ecdysozoa</taxon>
        <taxon>Arthropoda</taxon>
        <taxon>Crustacea</taxon>
        <taxon>Multicrustacea</taxon>
        <taxon>Malacostraca</taxon>
        <taxon>Eumalacostraca</taxon>
        <taxon>Eucarida</taxon>
        <taxon>Decapoda</taxon>
        <taxon>Pleocyemata</taxon>
        <taxon>Astacidea</taxon>
        <taxon>Parastacoidea</taxon>
        <taxon>Parastacidae</taxon>
        <taxon>Cherax</taxon>
    </lineage>
</organism>
<accession>A0AAW0Y6N2</accession>
<dbReference type="Proteomes" id="UP001445076">
    <property type="component" value="Unassembled WGS sequence"/>
</dbReference>
<proteinExistence type="predicted"/>
<feature type="domain" description="Ig-like" evidence="2">
    <location>
        <begin position="27"/>
        <end position="119"/>
    </location>
</feature>
<sequence length="119" mass="13567">MDLLAQLIFSIAVVTSTRGEGLIPPPPLVTDQPYFDSSMLKNQTAHVGRQAELHCRVHSIGNRTVSWIRGRDLRILTVGRYTYTTDLRYEALHQNGTNQWTLRIKSAQPRDQGNYECQI</sequence>